<evidence type="ECO:0000313" key="2">
    <source>
        <dbReference type="Proteomes" id="UP001485226"/>
    </source>
</evidence>
<organism evidence="1 2">
    <name type="scientific">Flavobacterium calami</name>
    <dbReference type="NCBI Taxonomy" id="3139144"/>
    <lineage>
        <taxon>Bacteria</taxon>
        <taxon>Pseudomonadati</taxon>
        <taxon>Bacteroidota</taxon>
        <taxon>Flavobacteriia</taxon>
        <taxon>Flavobacteriales</taxon>
        <taxon>Flavobacteriaceae</taxon>
        <taxon>Flavobacterium</taxon>
    </lineage>
</organism>
<protein>
    <submittedName>
        <fullName evidence="1">Uncharacterized protein</fullName>
    </submittedName>
</protein>
<comment type="caution">
    <text evidence="1">The sequence shown here is derived from an EMBL/GenBank/DDBJ whole genome shotgun (WGS) entry which is preliminary data.</text>
</comment>
<proteinExistence type="predicted"/>
<dbReference type="RefSeq" id="WP_341688262.1">
    <property type="nucleotide sequence ID" value="NZ_JBBYHS010000001.1"/>
</dbReference>
<sequence length="51" mass="6095">MKINKRLTKYVALAKVNSERQVVNFSIALNKSYRLRNETEPIKILNYIYCF</sequence>
<accession>A0ABU9IIA2</accession>
<reference evidence="1 2" key="1">
    <citation type="submission" date="2024-04" db="EMBL/GenBank/DDBJ databases">
        <title>Flavobacterium sp. DGU38 16S ribosomal RNA gene Genome sequencing and assembly.</title>
        <authorList>
            <person name="Park S."/>
        </authorList>
    </citation>
    <scope>NUCLEOTIDE SEQUENCE [LARGE SCALE GENOMIC DNA]</scope>
    <source>
        <strain evidence="1 2">DGU38</strain>
    </source>
</reference>
<dbReference type="EMBL" id="JBBYHS010000001">
    <property type="protein sequence ID" value="MEL1252166.1"/>
    <property type="molecule type" value="Genomic_DNA"/>
</dbReference>
<gene>
    <name evidence="1" type="ORF">AAEO57_00150</name>
</gene>
<evidence type="ECO:0000313" key="1">
    <source>
        <dbReference type="EMBL" id="MEL1252166.1"/>
    </source>
</evidence>
<dbReference type="Proteomes" id="UP001485226">
    <property type="component" value="Unassembled WGS sequence"/>
</dbReference>
<keyword evidence="2" id="KW-1185">Reference proteome</keyword>
<name>A0ABU9IIA2_9FLAO</name>